<name>A0A1F6FQ69_9BACT</name>
<gene>
    <name evidence="3" type="ORF">A2592_01050</name>
</gene>
<dbReference type="AlphaFoldDB" id="A0A1F6FQ69"/>
<accession>A0A1F6FQ69</accession>
<keyword evidence="2" id="KW-0732">Signal</keyword>
<evidence type="ECO:0000313" key="4">
    <source>
        <dbReference type="Proteomes" id="UP000179230"/>
    </source>
</evidence>
<organism evidence="3 4">
    <name type="scientific">Candidatus Kaiserbacteria bacterium RIFOXYD1_FULL_42_15</name>
    <dbReference type="NCBI Taxonomy" id="1798532"/>
    <lineage>
        <taxon>Bacteria</taxon>
        <taxon>Candidatus Kaiseribacteriota</taxon>
    </lineage>
</organism>
<feature type="chain" id="PRO_5009524424" description="Polymer-forming cytoskeletal protein" evidence="2">
    <location>
        <begin position="30"/>
        <end position="375"/>
    </location>
</feature>
<feature type="transmembrane region" description="Helical" evidence="1">
    <location>
        <begin position="259"/>
        <end position="285"/>
    </location>
</feature>
<comment type="caution">
    <text evidence="3">The sequence shown here is derived from an EMBL/GenBank/DDBJ whole genome shotgun (WGS) entry which is preliminary data.</text>
</comment>
<dbReference type="Proteomes" id="UP000179230">
    <property type="component" value="Unassembled WGS sequence"/>
</dbReference>
<evidence type="ECO:0000256" key="1">
    <source>
        <dbReference type="SAM" id="Phobius"/>
    </source>
</evidence>
<evidence type="ECO:0000313" key="3">
    <source>
        <dbReference type="EMBL" id="OGG87993.1"/>
    </source>
</evidence>
<sequence length="375" mass="39481">MIIKFMKQIIIFLFVLLITSTFGSFPAMASTTVRTGQSVSISEQQVVGGDFYALGNSVTMSGKIEGDFQVLAGNVTLNGQVDNDILVIGGTVSIHAAVLGDVRVVAGDVTIADSVSGNVAVLGGRLTILSTATIGGDVLFYGGEAVIDGNINGQVIGNADSVRIDGAVKGGINVTARNLTLGERADIGANIQYISSSELVRAAGAVITGDIVRNDAESESNPGFPVRTLATSFLMSLFATLSLFLVFRRPLTQFVSTGINSFGIKILIGFAVIILTPIIISILLVSVLGMFIGLIGLFVFLLGLFVALPLMNVVFGAMMAKLILKRYEVSALWVSLGTLIVQLLLFIPFLGMPIFIALLLGTLGSIVSIIYLRIR</sequence>
<keyword evidence="1" id="KW-1133">Transmembrane helix</keyword>
<proteinExistence type="predicted"/>
<evidence type="ECO:0000256" key="2">
    <source>
        <dbReference type="SAM" id="SignalP"/>
    </source>
</evidence>
<keyword evidence="1" id="KW-0812">Transmembrane</keyword>
<feature type="signal peptide" evidence="2">
    <location>
        <begin position="1"/>
        <end position="29"/>
    </location>
</feature>
<reference evidence="3 4" key="1">
    <citation type="journal article" date="2016" name="Nat. Commun.">
        <title>Thousands of microbial genomes shed light on interconnected biogeochemical processes in an aquifer system.</title>
        <authorList>
            <person name="Anantharaman K."/>
            <person name="Brown C.T."/>
            <person name="Hug L.A."/>
            <person name="Sharon I."/>
            <person name="Castelle C.J."/>
            <person name="Probst A.J."/>
            <person name="Thomas B.C."/>
            <person name="Singh A."/>
            <person name="Wilkins M.J."/>
            <person name="Karaoz U."/>
            <person name="Brodie E.L."/>
            <person name="Williams K.H."/>
            <person name="Hubbard S.S."/>
            <person name="Banfield J.F."/>
        </authorList>
    </citation>
    <scope>NUCLEOTIDE SEQUENCE [LARGE SCALE GENOMIC DNA]</scope>
</reference>
<protein>
    <recommendedName>
        <fullName evidence="5">Polymer-forming cytoskeletal protein</fullName>
    </recommendedName>
</protein>
<dbReference type="EMBL" id="MFMT01000031">
    <property type="protein sequence ID" value="OGG87993.1"/>
    <property type="molecule type" value="Genomic_DNA"/>
</dbReference>
<feature type="transmembrane region" description="Helical" evidence="1">
    <location>
        <begin position="327"/>
        <end position="347"/>
    </location>
</feature>
<feature type="transmembrane region" description="Helical" evidence="1">
    <location>
        <begin position="229"/>
        <end position="247"/>
    </location>
</feature>
<keyword evidence="1" id="KW-0472">Membrane</keyword>
<evidence type="ECO:0008006" key="5">
    <source>
        <dbReference type="Google" id="ProtNLM"/>
    </source>
</evidence>
<feature type="transmembrane region" description="Helical" evidence="1">
    <location>
        <begin position="291"/>
        <end position="315"/>
    </location>
</feature>
<feature type="transmembrane region" description="Helical" evidence="1">
    <location>
        <begin position="353"/>
        <end position="372"/>
    </location>
</feature>